<dbReference type="RefSeq" id="WP_006553008.1">
    <property type="nucleotide sequence ID" value="NZ_AHBW01000046.1"/>
</dbReference>
<reference evidence="2 3" key="1">
    <citation type="submission" date="2011-12" db="EMBL/GenBank/DDBJ databases">
        <authorList>
            <person name="Kriszt B."/>
            <person name="Tancsics A."/>
            <person name="Cserhati M."/>
            <person name="Toth A."/>
            <person name="Nagy I."/>
            <person name="Horvath B."/>
            <person name="Tamura T."/>
            <person name="Kukolya J."/>
            <person name="Szoboszlay S."/>
        </authorList>
    </citation>
    <scope>NUCLEOTIDE SEQUENCE [LARGE SCALE GENOMIC DNA]</scope>
    <source>
        <strain evidence="2 3">AK37</strain>
    </source>
</reference>
<keyword evidence="1" id="KW-1133">Transmembrane helix</keyword>
<comment type="caution">
    <text evidence="2">The sequence shown here is derived from an EMBL/GenBank/DDBJ whole genome shotgun (WGS) entry which is preliminary data.</text>
</comment>
<feature type="transmembrane region" description="Helical" evidence="1">
    <location>
        <begin position="135"/>
        <end position="154"/>
    </location>
</feature>
<feature type="transmembrane region" description="Helical" evidence="1">
    <location>
        <begin position="109"/>
        <end position="129"/>
    </location>
</feature>
<protein>
    <submittedName>
        <fullName evidence="2">Uncharacterized protein</fullName>
    </submittedName>
</protein>
<name>H0JTP4_9NOCA</name>
<dbReference type="EMBL" id="AHBW01000046">
    <property type="protein sequence ID" value="EHK82585.1"/>
    <property type="molecule type" value="Genomic_DNA"/>
</dbReference>
<keyword evidence="1" id="KW-0472">Membrane</keyword>
<proteinExistence type="predicted"/>
<dbReference type="Proteomes" id="UP000005064">
    <property type="component" value="Unassembled WGS sequence"/>
</dbReference>
<dbReference type="AlphaFoldDB" id="H0JTP4"/>
<sequence length="192" mass="21388">MRFELKCRDDVKSAPDGASNPLLTVKDPLPPLCPVHGVPEIERVRTWVTTSRKVRHTRGQIRILGTEAGAQASTWRARAQHVPRHISFDVPMCAHCVRVDRVARWAIKLFLFAGLFCLLAVVNMAIIGLGREHPGVATLLVFGAILVPTPAIFVRQMRQGWWGFEAPIDGSALVVAYAHPNFVAETERRRGR</sequence>
<gene>
    <name evidence="2" type="ORF">AK37_15308</name>
</gene>
<evidence type="ECO:0000313" key="2">
    <source>
        <dbReference type="EMBL" id="EHK82585.1"/>
    </source>
</evidence>
<evidence type="ECO:0000313" key="3">
    <source>
        <dbReference type="Proteomes" id="UP000005064"/>
    </source>
</evidence>
<accession>H0JTP4</accession>
<organism evidence="2 3">
    <name type="scientific">Rhodococcus pyridinivorans AK37</name>
    <dbReference type="NCBI Taxonomy" id="1114960"/>
    <lineage>
        <taxon>Bacteria</taxon>
        <taxon>Bacillati</taxon>
        <taxon>Actinomycetota</taxon>
        <taxon>Actinomycetes</taxon>
        <taxon>Mycobacteriales</taxon>
        <taxon>Nocardiaceae</taxon>
        <taxon>Rhodococcus</taxon>
    </lineage>
</organism>
<evidence type="ECO:0000256" key="1">
    <source>
        <dbReference type="SAM" id="Phobius"/>
    </source>
</evidence>
<dbReference type="PATRIC" id="fig|1114960.4.peg.3116"/>
<keyword evidence="1" id="KW-0812">Transmembrane</keyword>